<dbReference type="GeneID" id="25296476"/>
<dbReference type="AlphaFoldDB" id="A0A0D2I9G5"/>
<feature type="signal peptide" evidence="1">
    <location>
        <begin position="1"/>
        <end position="16"/>
    </location>
</feature>
<keyword evidence="1" id="KW-0732">Signal</keyword>
<gene>
    <name evidence="2" type="ORF">Z518_08405</name>
</gene>
<dbReference type="VEuPathDB" id="FungiDB:Z518_08405"/>
<keyword evidence="3" id="KW-1185">Reference proteome</keyword>
<evidence type="ECO:0000256" key="1">
    <source>
        <dbReference type="SAM" id="SignalP"/>
    </source>
</evidence>
<evidence type="ECO:0000313" key="3">
    <source>
        <dbReference type="Proteomes" id="UP000053617"/>
    </source>
</evidence>
<sequence length="105" mass="11251">MSSLATLAALIKYVSAAHCDATYTLVNSYVVTTSGVPNIPQTCGWLWDNLEEFPGCEALSDVYCGGTNGNLKWTLTASWACDAPKIESSWWDSTGNKYGAIDCAS</sequence>
<reference evidence="2 3" key="1">
    <citation type="submission" date="2015-01" db="EMBL/GenBank/DDBJ databases">
        <title>The Genome Sequence of Rhinocladiella mackenzie CBS 650.93.</title>
        <authorList>
            <consortium name="The Broad Institute Genomics Platform"/>
            <person name="Cuomo C."/>
            <person name="de Hoog S."/>
            <person name="Gorbushina A."/>
            <person name="Stielow B."/>
            <person name="Teixiera M."/>
            <person name="Abouelleil A."/>
            <person name="Chapman S.B."/>
            <person name="Priest M."/>
            <person name="Young S.K."/>
            <person name="Wortman J."/>
            <person name="Nusbaum C."/>
            <person name="Birren B."/>
        </authorList>
    </citation>
    <scope>NUCLEOTIDE SEQUENCE [LARGE SCALE GENOMIC DNA]</scope>
    <source>
        <strain evidence="2 3">CBS 650.93</strain>
    </source>
</reference>
<dbReference type="Proteomes" id="UP000053617">
    <property type="component" value="Unassembled WGS sequence"/>
</dbReference>
<dbReference type="EMBL" id="KN847480">
    <property type="protein sequence ID" value="KIX02464.1"/>
    <property type="molecule type" value="Genomic_DNA"/>
</dbReference>
<name>A0A0D2I9G5_9EURO</name>
<protein>
    <submittedName>
        <fullName evidence="2">Uncharacterized protein</fullName>
    </submittedName>
</protein>
<feature type="chain" id="PRO_5002243986" evidence="1">
    <location>
        <begin position="17"/>
        <end position="105"/>
    </location>
</feature>
<evidence type="ECO:0000313" key="2">
    <source>
        <dbReference type="EMBL" id="KIX02464.1"/>
    </source>
</evidence>
<dbReference type="OrthoDB" id="4788795at2759"/>
<dbReference type="RefSeq" id="XP_013269600.1">
    <property type="nucleotide sequence ID" value="XM_013414146.1"/>
</dbReference>
<accession>A0A0D2I9G5</accession>
<dbReference type="HOGENOM" id="CLU_135732_1_0_1"/>
<organism evidence="2 3">
    <name type="scientific">Rhinocladiella mackenziei CBS 650.93</name>
    <dbReference type="NCBI Taxonomy" id="1442369"/>
    <lineage>
        <taxon>Eukaryota</taxon>
        <taxon>Fungi</taxon>
        <taxon>Dikarya</taxon>
        <taxon>Ascomycota</taxon>
        <taxon>Pezizomycotina</taxon>
        <taxon>Eurotiomycetes</taxon>
        <taxon>Chaetothyriomycetidae</taxon>
        <taxon>Chaetothyriales</taxon>
        <taxon>Herpotrichiellaceae</taxon>
        <taxon>Rhinocladiella</taxon>
    </lineage>
</organism>
<proteinExistence type="predicted"/>